<dbReference type="PANTHER" id="PTHR34477:SF1">
    <property type="entry name" value="UPF0213 PROTEIN YHBQ"/>
    <property type="match status" value="1"/>
</dbReference>
<evidence type="ECO:0000256" key="1">
    <source>
        <dbReference type="ARBA" id="ARBA00007435"/>
    </source>
</evidence>
<dbReference type="InterPro" id="IPR000305">
    <property type="entry name" value="GIY-YIG_endonuc"/>
</dbReference>
<dbReference type="PROSITE" id="PS50164">
    <property type="entry name" value="GIY_YIG"/>
    <property type="match status" value="1"/>
</dbReference>
<organism evidence="3 4">
    <name type="scientific">Candidatus Beckwithbacteria bacterium RBG_13_42_9</name>
    <dbReference type="NCBI Taxonomy" id="1797457"/>
    <lineage>
        <taxon>Bacteria</taxon>
        <taxon>Candidatus Beckwithiibacteriota</taxon>
    </lineage>
</organism>
<feature type="domain" description="GIY-YIG" evidence="2">
    <location>
        <begin position="1"/>
        <end position="73"/>
    </location>
</feature>
<dbReference type="SUPFAM" id="SSF82771">
    <property type="entry name" value="GIY-YIG endonuclease"/>
    <property type="match status" value="1"/>
</dbReference>
<protein>
    <recommendedName>
        <fullName evidence="2">GIY-YIG domain-containing protein</fullName>
    </recommendedName>
</protein>
<dbReference type="Pfam" id="PF01541">
    <property type="entry name" value="GIY-YIG"/>
    <property type="match status" value="1"/>
</dbReference>
<evidence type="ECO:0000313" key="4">
    <source>
        <dbReference type="Proteomes" id="UP000177006"/>
    </source>
</evidence>
<gene>
    <name evidence="3" type="ORF">A2160_06225</name>
</gene>
<dbReference type="AlphaFoldDB" id="A0A1F5E5B7"/>
<dbReference type="Gene3D" id="3.40.1440.10">
    <property type="entry name" value="GIY-YIG endonuclease"/>
    <property type="match status" value="1"/>
</dbReference>
<reference evidence="3 4" key="1">
    <citation type="journal article" date="2016" name="Nat. Commun.">
        <title>Thousands of microbial genomes shed light on interconnected biogeochemical processes in an aquifer system.</title>
        <authorList>
            <person name="Anantharaman K."/>
            <person name="Brown C.T."/>
            <person name="Hug L.A."/>
            <person name="Sharon I."/>
            <person name="Castelle C.J."/>
            <person name="Probst A.J."/>
            <person name="Thomas B.C."/>
            <person name="Singh A."/>
            <person name="Wilkins M.J."/>
            <person name="Karaoz U."/>
            <person name="Brodie E.L."/>
            <person name="Williams K.H."/>
            <person name="Hubbard S.S."/>
            <person name="Banfield J.F."/>
        </authorList>
    </citation>
    <scope>NUCLEOTIDE SEQUENCE [LARGE SCALE GENOMIC DNA]</scope>
</reference>
<dbReference type="InterPro" id="IPR050190">
    <property type="entry name" value="UPF0213_domain"/>
</dbReference>
<name>A0A1F5E5B7_9BACT</name>
<feature type="non-terminal residue" evidence="3">
    <location>
        <position position="1"/>
    </location>
</feature>
<sequence>VYVLLSLKSRRLYIGQTGDLRQRFIEHNNGIGGKYTKDNKPFKLIFYEAFLAKKDAYKQEKFYKTGHGREVLKDKLESSLKNWEIV</sequence>
<dbReference type="Proteomes" id="UP000177006">
    <property type="component" value="Unassembled WGS sequence"/>
</dbReference>
<dbReference type="InterPro" id="IPR035901">
    <property type="entry name" value="GIY-YIG_endonuc_sf"/>
</dbReference>
<evidence type="ECO:0000313" key="3">
    <source>
        <dbReference type="EMBL" id="OGD62597.1"/>
    </source>
</evidence>
<comment type="caution">
    <text evidence="3">The sequence shown here is derived from an EMBL/GenBank/DDBJ whole genome shotgun (WGS) entry which is preliminary data.</text>
</comment>
<evidence type="ECO:0000259" key="2">
    <source>
        <dbReference type="PROSITE" id="PS50164"/>
    </source>
</evidence>
<comment type="similarity">
    <text evidence="1">Belongs to the UPF0213 family.</text>
</comment>
<proteinExistence type="inferred from homology"/>
<dbReference type="STRING" id="1797457.A2160_06225"/>
<dbReference type="PANTHER" id="PTHR34477">
    <property type="entry name" value="UPF0213 PROTEIN YHBQ"/>
    <property type="match status" value="1"/>
</dbReference>
<dbReference type="EMBL" id="MEZK01000020">
    <property type="protein sequence ID" value="OGD62597.1"/>
    <property type="molecule type" value="Genomic_DNA"/>
</dbReference>
<accession>A0A1F5E5B7</accession>